<keyword evidence="7 9" id="KW-0472">Membrane</keyword>
<evidence type="ECO:0000256" key="1">
    <source>
        <dbReference type="ARBA" id="ARBA00004651"/>
    </source>
</evidence>
<dbReference type="GO" id="GO:0005886">
    <property type="term" value="C:plasma membrane"/>
    <property type="evidence" value="ECO:0007669"/>
    <property type="project" value="UniProtKB-SubCell"/>
</dbReference>
<evidence type="ECO:0000256" key="2">
    <source>
        <dbReference type="ARBA" id="ARBA00009773"/>
    </source>
</evidence>
<feature type="compositionally biased region" description="Low complexity" evidence="8">
    <location>
        <begin position="1"/>
        <end position="40"/>
    </location>
</feature>
<evidence type="ECO:0000256" key="9">
    <source>
        <dbReference type="SAM" id="Phobius"/>
    </source>
</evidence>
<protein>
    <submittedName>
        <fullName evidence="10">AI-2E family transporter</fullName>
    </submittedName>
</protein>
<reference evidence="10" key="1">
    <citation type="submission" date="2024-06" db="EMBL/GenBank/DDBJ databases">
        <title>Biodegradation of dimethachlon by Arthrobacter sp. K5: mechanistic insights and ecological implications.</title>
        <authorList>
            <person name="Hu S."/>
            <person name="Lu P."/>
        </authorList>
    </citation>
    <scope>NUCLEOTIDE SEQUENCE</scope>
    <source>
        <strain evidence="10">K5</strain>
    </source>
</reference>
<keyword evidence="6 9" id="KW-1133">Transmembrane helix</keyword>
<evidence type="ECO:0000256" key="4">
    <source>
        <dbReference type="ARBA" id="ARBA00022475"/>
    </source>
</evidence>
<dbReference type="Pfam" id="PF01594">
    <property type="entry name" value="AI-2E_transport"/>
    <property type="match status" value="1"/>
</dbReference>
<dbReference type="PANTHER" id="PTHR21716">
    <property type="entry name" value="TRANSMEMBRANE PROTEIN"/>
    <property type="match status" value="1"/>
</dbReference>
<dbReference type="InterPro" id="IPR002549">
    <property type="entry name" value="AI-2E-like"/>
</dbReference>
<evidence type="ECO:0000256" key="5">
    <source>
        <dbReference type="ARBA" id="ARBA00022692"/>
    </source>
</evidence>
<dbReference type="EMBL" id="CP159279">
    <property type="protein sequence ID" value="XCH11184.1"/>
    <property type="molecule type" value="Genomic_DNA"/>
</dbReference>
<keyword evidence="3" id="KW-0813">Transport</keyword>
<feature type="transmembrane region" description="Helical" evidence="9">
    <location>
        <begin position="314"/>
        <end position="347"/>
    </location>
</feature>
<dbReference type="PANTHER" id="PTHR21716:SF53">
    <property type="entry name" value="PERMEASE PERM-RELATED"/>
    <property type="match status" value="1"/>
</dbReference>
<evidence type="ECO:0000256" key="8">
    <source>
        <dbReference type="SAM" id="MobiDB-lite"/>
    </source>
</evidence>
<gene>
    <name evidence="10" type="ORF">ABRP34_20705</name>
</gene>
<feature type="transmembrane region" description="Helical" evidence="9">
    <location>
        <begin position="218"/>
        <end position="237"/>
    </location>
</feature>
<dbReference type="GO" id="GO:0055085">
    <property type="term" value="P:transmembrane transport"/>
    <property type="evidence" value="ECO:0007669"/>
    <property type="project" value="TreeGrafter"/>
</dbReference>
<feature type="compositionally biased region" description="Low complexity" evidence="8">
    <location>
        <begin position="447"/>
        <end position="463"/>
    </location>
</feature>
<comment type="similarity">
    <text evidence="2">Belongs to the autoinducer-2 exporter (AI-2E) (TC 2.A.86) family.</text>
</comment>
<keyword evidence="4" id="KW-1003">Cell membrane</keyword>
<feature type="transmembrane region" description="Helical" evidence="9">
    <location>
        <begin position="278"/>
        <end position="308"/>
    </location>
</feature>
<feature type="transmembrane region" description="Helical" evidence="9">
    <location>
        <begin position="101"/>
        <end position="119"/>
    </location>
</feature>
<feature type="region of interest" description="Disordered" evidence="8">
    <location>
        <begin position="1"/>
        <end position="53"/>
    </location>
</feature>
<sequence length="471" mass="48577">MTPAKDATPDDAANTSARASASASPAGSASAAGRASTANAGRPSGRAPFERLEPRRIRTDRDLEQDIPYGVRIAAAWAWRLGLILLVIGALVWLLAKVSFLIIPVMVAALLAGLLSPVVRWLRESRVPNGAAVAITVLGFIGLIAGSLALVGRQLALGFQELWSEALTGVQQVQDWLAEGPLHLTAAQIDQYIQEATAALQNNSSSILSGALSFGSTAGHFAAGLILALFILIFFLLEGSRIWSFLVRLLPRQARIPADGAGRRGWASMVSYARIQMFVAFVDAVGIGVGAAIIGVPLALPLAVLVFIGSFIPVVGALVTGAIAVLLALVANGPVNALIMLGIVLLVQQLESHILQPLVMGKAVALHPVAVIMSVAAGSYLAGIPGALFSVPILAVANSAIRYIAARTWEHELVPAAAGTADLGSADEDNTFRDVRLPGSHSGHGKPAGTTHGAPGGNAAPGADVESPKGE</sequence>
<evidence type="ECO:0000256" key="7">
    <source>
        <dbReference type="ARBA" id="ARBA00023136"/>
    </source>
</evidence>
<keyword evidence="5 9" id="KW-0812">Transmembrane</keyword>
<feature type="region of interest" description="Disordered" evidence="8">
    <location>
        <begin position="425"/>
        <end position="471"/>
    </location>
</feature>
<comment type="subcellular location">
    <subcellularLocation>
        <location evidence="1">Cell membrane</location>
        <topology evidence="1">Multi-pass membrane protein</topology>
    </subcellularLocation>
</comment>
<feature type="transmembrane region" description="Helical" evidence="9">
    <location>
        <begin position="77"/>
        <end position="95"/>
    </location>
</feature>
<evidence type="ECO:0000256" key="3">
    <source>
        <dbReference type="ARBA" id="ARBA00022448"/>
    </source>
</evidence>
<feature type="transmembrane region" description="Helical" evidence="9">
    <location>
        <begin position="131"/>
        <end position="152"/>
    </location>
</feature>
<evidence type="ECO:0000313" key="10">
    <source>
        <dbReference type="EMBL" id="XCH11184.1"/>
    </source>
</evidence>
<evidence type="ECO:0000256" key="6">
    <source>
        <dbReference type="ARBA" id="ARBA00022989"/>
    </source>
</evidence>
<dbReference type="RefSeq" id="WP_353711615.1">
    <property type="nucleotide sequence ID" value="NZ_CP159279.1"/>
</dbReference>
<dbReference type="AlphaFoldDB" id="A0AAU8EQG7"/>
<organism evidence="10">
    <name type="scientific">Arthrobacter sp. K5</name>
    <dbReference type="NCBI Taxonomy" id="2839623"/>
    <lineage>
        <taxon>Bacteria</taxon>
        <taxon>Bacillati</taxon>
        <taxon>Actinomycetota</taxon>
        <taxon>Actinomycetes</taxon>
        <taxon>Micrococcales</taxon>
        <taxon>Micrococcaceae</taxon>
        <taxon>Arthrobacter</taxon>
    </lineage>
</organism>
<accession>A0AAU8EQG7</accession>
<name>A0AAU8EQG7_9MICC</name>
<proteinExistence type="inferred from homology"/>